<sequence length="40" mass="4753">MIGRLSRTMHKLSIQEYGTTQPIRKQNNNWGMQIDKLNLH</sequence>
<reference evidence="1" key="1">
    <citation type="submission" date="2014-09" db="EMBL/GenBank/DDBJ databases">
        <authorList>
            <person name="Magalhaes I.L.F."/>
            <person name="Oliveira U."/>
            <person name="Santos F.R."/>
            <person name="Vidigal T.H.D.A."/>
            <person name="Brescovit A.D."/>
            <person name="Santos A.J."/>
        </authorList>
    </citation>
    <scope>NUCLEOTIDE SEQUENCE</scope>
    <source>
        <tissue evidence="1">Shoot tissue taken approximately 20 cm above the soil surface</tissue>
    </source>
</reference>
<dbReference type="AlphaFoldDB" id="A0A0A8ZTY7"/>
<organism evidence="1">
    <name type="scientific">Arundo donax</name>
    <name type="common">Giant reed</name>
    <name type="synonym">Donax arundinaceus</name>
    <dbReference type="NCBI Taxonomy" id="35708"/>
    <lineage>
        <taxon>Eukaryota</taxon>
        <taxon>Viridiplantae</taxon>
        <taxon>Streptophyta</taxon>
        <taxon>Embryophyta</taxon>
        <taxon>Tracheophyta</taxon>
        <taxon>Spermatophyta</taxon>
        <taxon>Magnoliopsida</taxon>
        <taxon>Liliopsida</taxon>
        <taxon>Poales</taxon>
        <taxon>Poaceae</taxon>
        <taxon>PACMAD clade</taxon>
        <taxon>Arundinoideae</taxon>
        <taxon>Arundineae</taxon>
        <taxon>Arundo</taxon>
    </lineage>
</organism>
<dbReference type="EMBL" id="GBRH01255016">
    <property type="protein sequence ID" value="JAD42879.1"/>
    <property type="molecule type" value="Transcribed_RNA"/>
</dbReference>
<protein>
    <submittedName>
        <fullName evidence="1">Uncharacterized protein</fullName>
    </submittedName>
</protein>
<evidence type="ECO:0000313" key="1">
    <source>
        <dbReference type="EMBL" id="JAD42879.1"/>
    </source>
</evidence>
<reference evidence="1" key="2">
    <citation type="journal article" date="2015" name="Data Brief">
        <title>Shoot transcriptome of the giant reed, Arundo donax.</title>
        <authorList>
            <person name="Barrero R.A."/>
            <person name="Guerrero F.D."/>
            <person name="Moolhuijzen P."/>
            <person name="Goolsby J.A."/>
            <person name="Tidwell J."/>
            <person name="Bellgard S.E."/>
            <person name="Bellgard M.I."/>
        </authorList>
    </citation>
    <scope>NUCLEOTIDE SEQUENCE</scope>
    <source>
        <tissue evidence="1">Shoot tissue taken approximately 20 cm above the soil surface</tissue>
    </source>
</reference>
<name>A0A0A8ZTY7_ARUDO</name>
<proteinExistence type="predicted"/>
<accession>A0A0A8ZTY7</accession>